<comment type="caution">
    <text evidence="11">The sequence shown here is derived from an EMBL/GenBank/DDBJ whole genome shotgun (WGS) entry which is preliminary data.</text>
</comment>
<dbReference type="AlphaFoldDB" id="A0A7L3BKH9"/>
<dbReference type="InterPro" id="IPR011162">
    <property type="entry name" value="MHC_I/II-like_Ag-recog"/>
</dbReference>
<dbReference type="EMBL" id="VZTO01042301">
    <property type="protein sequence ID" value="NXT30400.1"/>
    <property type="molecule type" value="Genomic_DNA"/>
</dbReference>
<dbReference type="GO" id="GO:0005615">
    <property type="term" value="C:extracellular space"/>
    <property type="evidence" value="ECO:0007669"/>
    <property type="project" value="TreeGrafter"/>
</dbReference>
<dbReference type="InterPro" id="IPR037055">
    <property type="entry name" value="MHC_I-like_Ag-recog_sf"/>
</dbReference>
<feature type="non-terminal residue" evidence="11">
    <location>
        <position position="77"/>
    </location>
</feature>
<protein>
    <submittedName>
        <fullName evidence="11">HA1F protein</fullName>
    </submittedName>
</protein>
<evidence type="ECO:0000256" key="5">
    <source>
        <dbReference type="ARBA" id="ARBA00022859"/>
    </source>
</evidence>
<keyword evidence="4" id="KW-0732">Signal</keyword>
<dbReference type="GO" id="GO:0042612">
    <property type="term" value="C:MHC class I protein complex"/>
    <property type="evidence" value="ECO:0007669"/>
    <property type="project" value="UniProtKB-KW"/>
</dbReference>
<name>A0A7L3BKH9_9AVES</name>
<keyword evidence="3" id="KW-0812">Transmembrane</keyword>
<keyword evidence="12" id="KW-1185">Reference proteome</keyword>
<dbReference type="GO" id="GO:0006955">
    <property type="term" value="P:immune response"/>
    <property type="evidence" value="ECO:0007669"/>
    <property type="project" value="TreeGrafter"/>
</dbReference>
<keyword evidence="6" id="KW-1133">Transmembrane helix</keyword>
<evidence type="ECO:0000313" key="12">
    <source>
        <dbReference type="Proteomes" id="UP000536260"/>
    </source>
</evidence>
<evidence type="ECO:0000256" key="1">
    <source>
        <dbReference type="ARBA" id="ARBA00004479"/>
    </source>
</evidence>
<accession>A0A7L3BKH9</accession>
<gene>
    <name evidence="11" type="primary">Ha1f</name>
    <name evidence="11" type="ORF">SYRPAR_R14509</name>
</gene>
<dbReference type="Proteomes" id="UP000536260">
    <property type="component" value="Unassembled WGS sequence"/>
</dbReference>
<evidence type="ECO:0000256" key="4">
    <source>
        <dbReference type="ARBA" id="ARBA00022729"/>
    </source>
</evidence>
<sequence length="77" mass="8642">SLRYYDVAVTEPSPGVPAFTAVVYVDGNPFVRYDSETGRAKPWAESMAANMEQQEWDTQAQIGRRHQQVGLVNLDIL</sequence>
<dbReference type="InterPro" id="IPR011161">
    <property type="entry name" value="MHC_I-like_Ag-recog"/>
</dbReference>
<dbReference type="SUPFAM" id="SSF54452">
    <property type="entry name" value="MHC antigen-recognition domain"/>
    <property type="match status" value="1"/>
</dbReference>
<dbReference type="Gene3D" id="3.30.500.10">
    <property type="entry name" value="MHC class I-like antigen recognition-like"/>
    <property type="match status" value="1"/>
</dbReference>
<evidence type="ECO:0000256" key="7">
    <source>
        <dbReference type="ARBA" id="ARBA00023136"/>
    </source>
</evidence>
<keyword evidence="8" id="KW-1015">Disulfide bond</keyword>
<evidence type="ECO:0000256" key="6">
    <source>
        <dbReference type="ARBA" id="ARBA00022989"/>
    </source>
</evidence>
<dbReference type="PANTHER" id="PTHR16675">
    <property type="entry name" value="MHC CLASS I-RELATED"/>
    <property type="match status" value="1"/>
</dbReference>
<reference evidence="11 12" key="1">
    <citation type="submission" date="2019-09" db="EMBL/GenBank/DDBJ databases">
        <title>Bird 10,000 Genomes (B10K) Project - Family phase.</title>
        <authorList>
            <person name="Zhang G."/>
        </authorList>
    </citation>
    <scope>NUCLEOTIDE SEQUENCE [LARGE SCALE GENOMIC DNA]</scope>
    <source>
        <strain evidence="11">B10K-DU-003-42</strain>
        <tissue evidence="11">Mixed tissue sample</tissue>
    </source>
</reference>
<evidence type="ECO:0000256" key="9">
    <source>
        <dbReference type="ARBA" id="ARBA00023180"/>
    </source>
</evidence>
<dbReference type="InterPro" id="IPR050208">
    <property type="entry name" value="MHC_class-I_related"/>
</dbReference>
<dbReference type="GO" id="GO:0009897">
    <property type="term" value="C:external side of plasma membrane"/>
    <property type="evidence" value="ECO:0007669"/>
    <property type="project" value="TreeGrafter"/>
</dbReference>
<feature type="non-terminal residue" evidence="11">
    <location>
        <position position="1"/>
    </location>
</feature>
<dbReference type="PANTHER" id="PTHR16675:SF242">
    <property type="entry name" value="MAJOR HISTOCOMPATIBILITY COMPLEX CLASS I-RELATED GENE PROTEIN"/>
    <property type="match status" value="1"/>
</dbReference>
<keyword evidence="9" id="KW-0325">Glycoprotein</keyword>
<keyword evidence="5" id="KW-0391">Immunity</keyword>
<evidence type="ECO:0000256" key="3">
    <source>
        <dbReference type="ARBA" id="ARBA00022692"/>
    </source>
</evidence>
<comment type="subcellular location">
    <subcellularLocation>
        <location evidence="1">Membrane</location>
        <topology evidence="1">Single-pass type I membrane protein</topology>
    </subcellularLocation>
</comment>
<evidence type="ECO:0000256" key="8">
    <source>
        <dbReference type="ARBA" id="ARBA00023157"/>
    </source>
</evidence>
<evidence type="ECO:0000256" key="2">
    <source>
        <dbReference type="ARBA" id="ARBA00022451"/>
    </source>
</evidence>
<keyword evidence="7" id="KW-0472">Membrane</keyword>
<evidence type="ECO:0000313" key="11">
    <source>
        <dbReference type="EMBL" id="NXT30400.1"/>
    </source>
</evidence>
<dbReference type="Pfam" id="PF00129">
    <property type="entry name" value="MHC_I"/>
    <property type="match status" value="1"/>
</dbReference>
<keyword evidence="2" id="KW-0490">MHC I</keyword>
<proteinExistence type="predicted"/>
<organism evidence="11 12">
    <name type="scientific">Syrrhaptes paradoxus</name>
    <name type="common">Pallas's sandgrouse</name>
    <dbReference type="NCBI Taxonomy" id="302527"/>
    <lineage>
        <taxon>Eukaryota</taxon>
        <taxon>Metazoa</taxon>
        <taxon>Chordata</taxon>
        <taxon>Craniata</taxon>
        <taxon>Vertebrata</taxon>
        <taxon>Euteleostomi</taxon>
        <taxon>Archelosauria</taxon>
        <taxon>Archosauria</taxon>
        <taxon>Dinosauria</taxon>
        <taxon>Saurischia</taxon>
        <taxon>Theropoda</taxon>
        <taxon>Coelurosauria</taxon>
        <taxon>Aves</taxon>
        <taxon>Neognathae</taxon>
        <taxon>Neoaves</taxon>
        <taxon>Columbimorphae</taxon>
        <taxon>Pterocliformes</taxon>
        <taxon>Pteroclidae</taxon>
        <taxon>Syrrhaptes</taxon>
    </lineage>
</organism>
<evidence type="ECO:0000259" key="10">
    <source>
        <dbReference type="Pfam" id="PF00129"/>
    </source>
</evidence>
<dbReference type="GO" id="GO:0002474">
    <property type="term" value="P:antigen processing and presentation of peptide antigen via MHC class I"/>
    <property type="evidence" value="ECO:0007669"/>
    <property type="project" value="UniProtKB-KW"/>
</dbReference>
<feature type="domain" description="MHC class I-like antigen recognition-like" evidence="10">
    <location>
        <begin position="1"/>
        <end position="76"/>
    </location>
</feature>